<dbReference type="Pfam" id="PF01042">
    <property type="entry name" value="Ribonuc_L-PSP"/>
    <property type="match status" value="1"/>
</dbReference>
<dbReference type="Proteomes" id="UP001055200">
    <property type="component" value="Chromosome"/>
</dbReference>
<dbReference type="RefSeq" id="WP_240171105.1">
    <property type="nucleotide sequence ID" value="NZ_CP092365.1"/>
</dbReference>
<organism evidence="1 2">
    <name type="scientific">Mycolicibacillus parakoreensis</name>
    <dbReference type="NCBI Taxonomy" id="1069221"/>
    <lineage>
        <taxon>Bacteria</taxon>
        <taxon>Bacillati</taxon>
        <taxon>Actinomycetota</taxon>
        <taxon>Actinomycetes</taxon>
        <taxon>Mycobacteriales</taxon>
        <taxon>Mycobacteriaceae</taxon>
        <taxon>Mycolicibacillus</taxon>
    </lineage>
</organism>
<evidence type="ECO:0000313" key="2">
    <source>
        <dbReference type="Proteomes" id="UP001055200"/>
    </source>
</evidence>
<accession>A0ABY3U2E2</accession>
<proteinExistence type="predicted"/>
<dbReference type="EMBL" id="CP092365">
    <property type="protein sequence ID" value="ULN52836.1"/>
    <property type="molecule type" value="Genomic_DNA"/>
</dbReference>
<sequence>MTDRKFFTTPEFTTVFAMASRIGNRVELAGQGGWLDNDMNFPESLRDEIAQAFANVGTVLQRAGASFDDVIDVHSYHVGLDGNQDFINDTMAECFAEHMPHHAPTWTNIGVAALGHARMRVEIRVVAVTA</sequence>
<dbReference type="SUPFAM" id="SSF55298">
    <property type="entry name" value="YjgF-like"/>
    <property type="match status" value="1"/>
</dbReference>
<protein>
    <submittedName>
        <fullName evidence="1">Rid family hydrolase</fullName>
    </submittedName>
</protein>
<keyword evidence="1" id="KW-0378">Hydrolase</keyword>
<dbReference type="InterPro" id="IPR006175">
    <property type="entry name" value="YjgF/YER057c/UK114"/>
</dbReference>
<evidence type="ECO:0000313" key="1">
    <source>
        <dbReference type="EMBL" id="ULN52836.1"/>
    </source>
</evidence>
<keyword evidence="2" id="KW-1185">Reference proteome</keyword>
<gene>
    <name evidence="1" type="ORF">MIU77_00050</name>
</gene>
<dbReference type="InterPro" id="IPR035959">
    <property type="entry name" value="RutC-like_sf"/>
</dbReference>
<dbReference type="Gene3D" id="3.30.1330.40">
    <property type="entry name" value="RutC-like"/>
    <property type="match status" value="1"/>
</dbReference>
<reference evidence="1" key="1">
    <citation type="submission" date="2022-08" db="EMBL/GenBank/DDBJ databases">
        <title>Complete genome sequence of 14 non-tuberculosis mycobacteria type-strains.</title>
        <authorList>
            <person name="Igarashi Y."/>
            <person name="Osugi A."/>
            <person name="Mitarai S."/>
        </authorList>
    </citation>
    <scope>NUCLEOTIDE SEQUENCE</scope>
    <source>
        <strain evidence="1">DSM 45575</strain>
    </source>
</reference>
<dbReference type="GO" id="GO:0016787">
    <property type="term" value="F:hydrolase activity"/>
    <property type="evidence" value="ECO:0007669"/>
    <property type="project" value="UniProtKB-KW"/>
</dbReference>
<name>A0ABY3U2E2_9MYCO</name>
<dbReference type="PANTHER" id="PTHR11803">
    <property type="entry name" value="2-IMINOBUTANOATE/2-IMINOPROPANOATE DEAMINASE RIDA"/>
    <property type="match status" value="1"/>
</dbReference>
<dbReference type="PANTHER" id="PTHR11803:SF39">
    <property type="entry name" value="2-IMINOBUTANOATE_2-IMINOPROPANOATE DEAMINASE"/>
    <property type="match status" value="1"/>
</dbReference>